<dbReference type="AlphaFoldDB" id="A0AA51RTW2"/>
<reference evidence="2 3" key="1">
    <citation type="submission" date="2023-08" db="EMBL/GenBank/DDBJ databases">
        <title>Pleionea litopenaei sp. nov., isolated from stomach of juvenile Litopenaeus vannamei.</title>
        <authorList>
            <person name="Rho A.M."/>
            <person name="Hwang C.Y."/>
        </authorList>
    </citation>
    <scope>NUCLEOTIDE SEQUENCE [LARGE SCALE GENOMIC DNA]</scope>
    <source>
        <strain evidence="2 3">HL-JVS1</strain>
    </source>
</reference>
<dbReference type="InterPro" id="IPR012902">
    <property type="entry name" value="N_methyl_site"/>
</dbReference>
<dbReference type="EMBL" id="CP133548">
    <property type="protein sequence ID" value="WMS87573.1"/>
    <property type="molecule type" value="Genomic_DNA"/>
</dbReference>
<dbReference type="Pfam" id="PF16074">
    <property type="entry name" value="PilW"/>
    <property type="match status" value="1"/>
</dbReference>
<dbReference type="RefSeq" id="WP_309202714.1">
    <property type="nucleotide sequence ID" value="NZ_CP133548.1"/>
</dbReference>
<evidence type="ECO:0000313" key="2">
    <source>
        <dbReference type="EMBL" id="WMS87573.1"/>
    </source>
</evidence>
<feature type="transmembrane region" description="Helical" evidence="1">
    <location>
        <begin position="12"/>
        <end position="36"/>
    </location>
</feature>
<protein>
    <submittedName>
        <fullName evidence="2">PilW family protein</fullName>
    </submittedName>
</protein>
<keyword evidence="1" id="KW-0472">Membrane</keyword>
<organism evidence="2 3">
    <name type="scientific">Pleionea litopenaei</name>
    <dbReference type="NCBI Taxonomy" id="3070815"/>
    <lineage>
        <taxon>Bacteria</taxon>
        <taxon>Pseudomonadati</taxon>
        <taxon>Pseudomonadota</taxon>
        <taxon>Gammaproteobacteria</taxon>
        <taxon>Oceanospirillales</taxon>
        <taxon>Pleioneaceae</taxon>
        <taxon>Pleionea</taxon>
    </lineage>
</organism>
<dbReference type="PROSITE" id="PS00409">
    <property type="entry name" value="PROKAR_NTER_METHYL"/>
    <property type="match status" value="1"/>
</dbReference>
<dbReference type="GO" id="GO:0043683">
    <property type="term" value="P:type IV pilus assembly"/>
    <property type="evidence" value="ECO:0007669"/>
    <property type="project" value="InterPro"/>
</dbReference>
<keyword evidence="1" id="KW-1133">Transmembrane helix</keyword>
<dbReference type="Pfam" id="PF07963">
    <property type="entry name" value="N_methyl"/>
    <property type="match status" value="1"/>
</dbReference>
<evidence type="ECO:0000256" key="1">
    <source>
        <dbReference type="SAM" id="Phobius"/>
    </source>
</evidence>
<dbReference type="InterPro" id="IPR032092">
    <property type="entry name" value="PilW"/>
</dbReference>
<dbReference type="Proteomes" id="UP001239782">
    <property type="component" value="Chromosome"/>
</dbReference>
<keyword evidence="3" id="KW-1185">Reference proteome</keyword>
<proteinExistence type="predicted"/>
<evidence type="ECO:0000313" key="3">
    <source>
        <dbReference type="Proteomes" id="UP001239782"/>
    </source>
</evidence>
<name>A0AA51RTW2_9GAMM</name>
<gene>
    <name evidence="2" type="ORF">Q9312_01290</name>
</gene>
<keyword evidence="1" id="KW-0812">Transmembrane</keyword>
<dbReference type="KEGG" id="plei:Q9312_01290"/>
<accession>A0AA51RTW2</accession>
<sequence>MTLSNMKRSQGFSLIELMIAGFLGLLLLTGVITVFLGSKESFRMQEQLSNVQSEGRFAMVFIERFARNAGWYEAVTPSLTSAIDFTTSIDGGAGGSDSITLQQEAPAGTLRDCNGTVVAGTQVRNTFSLNGTSLLCAGNGGAAPQPVVENVESFQVLYGIDSDSDGVINRYADAATVTGGGWERKVISIQIGLLVAAEANTMPSVVAKQFNVLDQVVNTNDSRLRRQFNKTVMLPNQAFVVVTQKP</sequence>